<keyword evidence="1" id="KW-0863">Zinc-finger</keyword>
<feature type="region of interest" description="Disordered" evidence="2">
    <location>
        <begin position="177"/>
        <end position="201"/>
    </location>
</feature>
<name>A0ABQ4ZVE6_9ASTR</name>
<dbReference type="InterPro" id="IPR001878">
    <property type="entry name" value="Znf_CCHC"/>
</dbReference>
<gene>
    <name evidence="4" type="ORF">Tco_0799776</name>
</gene>
<proteinExistence type="predicted"/>
<keyword evidence="1" id="KW-0862">Zinc</keyword>
<sequence length="316" mass="35045">MNLNRFVKDKTGLGLNEYTTVPPPPAQVYSPPKNDLSWTSLPEFVDDTVTDYSRPTPSIDVPRDLGKDFLMQNKACYKCGYFDHLASNCGIWVAKGETWPRGNYSQNNVKSPSTHKSMTPRAVLLKSGSKPIVVNKPKMNVAQPTMTSFKTAHSNVKRPFERKTAAKNQIWVPKVPTGRTKIPTVGSNVPTAKPTGAADLGNKGKAVKASARWIWKPKENISGQGSNFNGVSVTFKKHQYIDTQGRLKSVMAWCCSRHMTGNISYLYEYEPYDGGYVSFGHGGGKITGKGTIKTGKLEFENVYFVKELKYNLFSVS</sequence>
<protein>
    <submittedName>
        <fullName evidence="4">Ribonuclease H-like domain-containing protein</fullName>
    </submittedName>
</protein>
<evidence type="ECO:0000313" key="5">
    <source>
        <dbReference type="Proteomes" id="UP001151760"/>
    </source>
</evidence>
<evidence type="ECO:0000313" key="4">
    <source>
        <dbReference type="EMBL" id="GJS92808.1"/>
    </source>
</evidence>
<evidence type="ECO:0000259" key="3">
    <source>
        <dbReference type="PROSITE" id="PS50158"/>
    </source>
</evidence>
<organism evidence="4 5">
    <name type="scientific">Tanacetum coccineum</name>
    <dbReference type="NCBI Taxonomy" id="301880"/>
    <lineage>
        <taxon>Eukaryota</taxon>
        <taxon>Viridiplantae</taxon>
        <taxon>Streptophyta</taxon>
        <taxon>Embryophyta</taxon>
        <taxon>Tracheophyta</taxon>
        <taxon>Spermatophyta</taxon>
        <taxon>Magnoliopsida</taxon>
        <taxon>eudicotyledons</taxon>
        <taxon>Gunneridae</taxon>
        <taxon>Pentapetalae</taxon>
        <taxon>asterids</taxon>
        <taxon>campanulids</taxon>
        <taxon>Asterales</taxon>
        <taxon>Asteraceae</taxon>
        <taxon>Asteroideae</taxon>
        <taxon>Anthemideae</taxon>
        <taxon>Anthemidinae</taxon>
        <taxon>Tanacetum</taxon>
    </lineage>
</organism>
<reference evidence="4" key="1">
    <citation type="journal article" date="2022" name="Int. J. Mol. Sci.">
        <title>Draft Genome of Tanacetum Coccineum: Genomic Comparison of Closely Related Tanacetum-Family Plants.</title>
        <authorList>
            <person name="Yamashiro T."/>
            <person name="Shiraishi A."/>
            <person name="Nakayama K."/>
            <person name="Satake H."/>
        </authorList>
    </citation>
    <scope>NUCLEOTIDE SEQUENCE</scope>
</reference>
<keyword evidence="1" id="KW-0479">Metal-binding</keyword>
<comment type="caution">
    <text evidence="4">The sequence shown here is derived from an EMBL/GenBank/DDBJ whole genome shotgun (WGS) entry which is preliminary data.</text>
</comment>
<evidence type="ECO:0000256" key="2">
    <source>
        <dbReference type="SAM" id="MobiDB-lite"/>
    </source>
</evidence>
<dbReference type="InterPro" id="IPR054722">
    <property type="entry name" value="PolX-like_BBD"/>
</dbReference>
<dbReference type="EMBL" id="BQNB010011609">
    <property type="protein sequence ID" value="GJS92808.1"/>
    <property type="molecule type" value="Genomic_DNA"/>
</dbReference>
<evidence type="ECO:0000256" key="1">
    <source>
        <dbReference type="PROSITE-ProRule" id="PRU00047"/>
    </source>
</evidence>
<accession>A0ABQ4ZVE6</accession>
<feature type="domain" description="CCHC-type" evidence="3">
    <location>
        <begin position="76"/>
        <end position="89"/>
    </location>
</feature>
<reference evidence="4" key="2">
    <citation type="submission" date="2022-01" db="EMBL/GenBank/DDBJ databases">
        <authorList>
            <person name="Yamashiro T."/>
            <person name="Shiraishi A."/>
            <person name="Satake H."/>
            <person name="Nakayama K."/>
        </authorList>
    </citation>
    <scope>NUCLEOTIDE SEQUENCE</scope>
</reference>
<dbReference type="Proteomes" id="UP001151760">
    <property type="component" value="Unassembled WGS sequence"/>
</dbReference>
<keyword evidence="5" id="KW-1185">Reference proteome</keyword>
<dbReference type="PROSITE" id="PS50158">
    <property type="entry name" value="ZF_CCHC"/>
    <property type="match status" value="1"/>
</dbReference>
<dbReference type="Pfam" id="PF22936">
    <property type="entry name" value="Pol_BBD"/>
    <property type="match status" value="1"/>
</dbReference>